<dbReference type="PRINTS" id="PR00344">
    <property type="entry name" value="BCTRLSENSOR"/>
</dbReference>
<reference evidence="14" key="2">
    <citation type="submission" date="2023-01" db="EMBL/GenBank/DDBJ databases">
        <authorList>
            <person name="Sun Q."/>
            <person name="Evtushenko L."/>
        </authorList>
    </citation>
    <scope>NUCLEOTIDE SEQUENCE</scope>
    <source>
        <strain evidence="14">VKM Ac-1447</strain>
    </source>
</reference>
<dbReference type="SUPFAM" id="SSF55874">
    <property type="entry name" value="ATPase domain of HSP90 chaperone/DNA topoisomerase II/histidine kinase"/>
    <property type="match status" value="1"/>
</dbReference>
<dbReference type="PANTHER" id="PTHR44936">
    <property type="entry name" value="SENSOR PROTEIN CREC"/>
    <property type="match status" value="1"/>
</dbReference>
<feature type="transmembrane region" description="Helical" evidence="12">
    <location>
        <begin position="12"/>
        <end position="34"/>
    </location>
</feature>
<dbReference type="EC" id="2.7.13.3" evidence="3"/>
<dbReference type="AlphaFoldDB" id="A0A9W6M4W6"/>
<evidence type="ECO:0000256" key="8">
    <source>
        <dbReference type="ARBA" id="ARBA00022777"/>
    </source>
</evidence>
<proteinExistence type="predicted"/>
<dbReference type="InterPro" id="IPR004358">
    <property type="entry name" value="Sig_transdc_His_kin-like_C"/>
</dbReference>
<sequence>MALRRTRSAASLVFVAVTVAVAVLSLAIAGILIVDGQRTARGEAERVTQAVAQTVADTAQVADALASADAADASALLQPQVEQVIVDARVDFVTIMDPDGIRITHRDRERIGEPYLGSIPAAPVALTEEFTGTLGPSVRTIVPVERGDRIVGWVSVGVTIGSITATLGPRLLVVAGIAAALLAAGLVGAVVARRATRQVTGDLPAGAIRDAVLSFESLRTLGEALRAQTHEHGNRMHTAIALLELGRTAEAIEILAETSRQSQVLVDQVAARRDGDPTVGALLLGKASQAKERGIRWRSHIEPDAPRSVLTPVDAVSVVGNLIDNALDAAASGPEPRWVEVRMTRTTDDELEITVSDSGAGVPAELEGRIFEHGFSTKPAGADGRGVGLALVSASVDDAGGSLALEREPTTFRVVLPRRDP</sequence>
<dbReference type="InterPro" id="IPR050980">
    <property type="entry name" value="2C_sensor_his_kinase"/>
</dbReference>
<evidence type="ECO:0000256" key="12">
    <source>
        <dbReference type="SAM" id="Phobius"/>
    </source>
</evidence>
<accession>A0A9W6M4W6</accession>
<keyword evidence="7 12" id="KW-0812">Transmembrane</keyword>
<dbReference type="GO" id="GO:0005886">
    <property type="term" value="C:plasma membrane"/>
    <property type="evidence" value="ECO:0007669"/>
    <property type="project" value="UniProtKB-SubCell"/>
</dbReference>
<feature type="domain" description="Histidine kinase" evidence="13">
    <location>
        <begin position="227"/>
        <end position="420"/>
    </location>
</feature>
<dbReference type="InterPro" id="IPR036890">
    <property type="entry name" value="HATPase_C_sf"/>
</dbReference>
<dbReference type="Gene3D" id="3.30.450.20">
    <property type="entry name" value="PAS domain"/>
    <property type="match status" value="1"/>
</dbReference>
<dbReference type="EMBL" id="BSEO01000014">
    <property type="protein sequence ID" value="GLJ81212.1"/>
    <property type="molecule type" value="Genomic_DNA"/>
</dbReference>
<comment type="catalytic activity">
    <reaction evidence="1">
        <text>ATP + protein L-histidine = ADP + protein N-phospho-L-histidine.</text>
        <dbReference type="EC" id="2.7.13.3"/>
    </reaction>
</comment>
<evidence type="ECO:0000256" key="10">
    <source>
        <dbReference type="ARBA" id="ARBA00023012"/>
    </source>
</evidence>
<keyword evidence="9 12" id="KW-1133">Transmembrane helix</keyword>
<comment type="caution">
    <text evidence="14">The sequence shown here is derived from an EMBL/GenBank/DDBJ whole genome shotgun (WGS) entry which is preliminary data.</text>
</comment>
<reference evidence="14" key="1">
    <citation type="journal article" date="2014" name="Int. J. Syst. Evol. Microbiol.">
        <title>Complete genome sequence of Corynebacterium casei LMG S-19264T (=DSM 44701T), isolated from a smear-ripened cheese.</title>
        <authorList>
            <consortium name="US DOE Joint Genome Institute (JGI-PGF)"/>
            <person name="Walter F."/>
            <person name="Albersmeier A."/>
            <person name="Kalinowski J."/>
            <person name="Ruckert C."/>
        </authorList>
    </citation>
    <scope>NUCLEOTIDE SEQUENCE</scope>
    <source>
        <strain evidence="14">VKM Ac-1447</strain>
    </source>
</reference>
<evidence type="ECO:0000313" key="15">
    <source>
        <dbReference type="Proteomes" id="UP001142317"/>
    </source>
</evidence>
<keyword evidence="4" id="KW-1003">Cell membrane</keyword>
<organism evidence="14 15">
    <name type="scientific">Microbacterium imperiale</name>
    <dbReference type="NCBI Taxonomy" id="33884"/>
    <lineage>
        <taxon>Bacteria</taxon>
        <taxon>Bacillati</taxon>
        <taxon>Actinomycetota</taxon>
        <taxon>Actinomycetes</taxon>
        <taxon>Micrococcales</taxon>
        <taxon>Microbacteriaceae</taxon>
        <taxon>Microbacterium</taxon>
    </lineage>
</organism>
<dbReference type="InterPro" id="IPR005467">
    <property type="entry name" value="His_kinase_dom"/>
</dbReference>
<protein>
    <recommendedName>
        <fullName evidence="3">histidine kinase</fullName>
        <ecNumber evidence="3">2.7.13.3</ecNumber>
    </recommendedName>
</protein>
<dbReference type="InterPro" id="IPR029151">
    <property type="entry name" value="Sensor-like_sf"/>
</dbReference>
<dbReference type="Gene3D" id="3.30.565.10">
    <property type="entry name" value="Histidine kinase-like ATPase, C-terminal domain"/>
    <property type="match status" value="1"/>
</dbReference>
<dbReference type="PANTHER" id="PTHR44936:SF9">
    <property type="entry name" value="SENSOR PROTEIN CREC"/>
    <property type="match status" value="1"/>
</dbReference>
<evidence type="ECO:0000256" key="4">
    <source>
        <dbReference type="ARBA" id="ARBA00022475"/>
    </source>
</evidence>
<evidence type="ECO:0000256" key="2">
    <source>
        <dbReference type="ARBA" id="ARBA00004651"/>
    </source>
</evidence>
<keyword evidence="6" id="KW-0808">Transferase</keyword>
<evidence type="ECO:0000256" key="1">
    <source>
        <dbReference type="ARBA" id="ARBA00000085"/>
    </source>
</evidence>
<dbReference type="PROSITE" id="PS50109">
    <property type="entry name" value="HIS_KIN"/>
    <property type="match status" value="1"/>
</dbReference>
<keyword evidence="8" id="KW-0418">Kinase</keyword>
<evidence type="ECO:0000256" key="6">
    <source>
        <dbReference type="ARBA" id="ARBA00022679"/>
    </source>
</evidence>
<gene>
    <name evidence="14" type="ORF">GCM10017586_28950</name>
</gene>
<dbReference type="Proteomes" id="UP001142317">
    <property type="component" value="Unassembled WGS sequence"/>
</dbReference>
<feature type="transmembrane region" description="Helical" evidence="12">
    <location>
        <begin position="173"/>
        <end position="192"/>
    </location>
</feature>
<evidence type="ECO:0000256" key="5">
    <source>
        <dbReference type="ARBA" id="ARBA00022553"/>
    </source>
</evidence>
<evidence type="ECO:0000256" key="9">
    <source>
        <dbReference type="ARBA" id="ARBA00022989"/>
    </source>
</evidence>
<dbReference type="GO" id="GO:0004673">
    <property type="term" value="F:protein histidine kinase activity"/>
    <property type="evidence" value="ECO:0007669"/>
    <property type="project" value="UniProtKB-EC"/>
</dbReference>
<dbReference type="InterPro" id="IPR033463">
    <property type="entry name" value="sCache_3"/>
</dbReference>
<keyword evidence="10" id="KW-0902">Two-component regulatory system</keyword>
<comment type="subcellular location">
    <subcellularLocation>
        <location evidence="2">Cell membrane</location>
        <topology evidence="2">Multi-pass membrane protein</topology>
    </subcellularLocation>
</comment>
<dbReference type="Pfam" id="PF17203">
    <property type="entry name" value="sCache_3_2"/>
    <property type="match status" value="1"/>
</dbReference>
<keyword evidence="11 12" id="KW-0472">Membrane</keyword>
<evidence type="ECO:0000256" key="3">
    <source>
        <dbReference type="ARBA" id="ARBA00012438"/>
    </source>
</evidence>
<dbReference type="Pfam" id="PF02518">
    <property type="entry name" value="HATPase_c"/>
    <property type="match status" value="1"/>
</dbReference>
<dbReference type="SUPFAM" id="SSF103190">
    <property type="entry name" value="Sensory domain-like"/>
    <property type="match status" value="1"/>
</dbReference>
<keyword evidence="15" id="KW-1185">Reference proteome</keyword>
<evidence type="ECO:0000256" key="11">
    <source>
        <dbReference type="ARBA" id="ARBA00023136"/>
    </source>
</evidence>
<dbReference type="SMART" id="SM00387">
    <property type="entry name" value="HATPase_c"/>
    <property type="match status" value="1"/>
</dbReference>
<dbReference type="RefSeq" id="WP_271175101.1">
    <property type="nucleotide sequence ID" value="NZ_BSEO01000014.1"/>
</dbReference>
<evidence type="ECO:0000313" key="14">
    <source>
        <dbReference type="EMBL" id="GLJ81212.1"/>
    </source>
</evidence>
<name>A0A9W6M4W6_9MICO</name>
<evidence type="ECO:0000259" key="13">
    <source>
        <dbReference type="PROSITE" id="PS50109"/>
    </source>
</evidence>
<dbReference type="GO" id="GO:0000160">
    <property type="term" value="P:phosphorelay signal transduction system"/>
    <property type="evidence" value="ECO:0007669"/>
    <property type="project" value="UniProtKB-KW"/>
</dbReference>
<keyword evidence="5" id="KW-0597">Phosphoprotein</keyword>
<dbReference type="InterPro" id="IPR003594">
    <property type="entry name" value="HATPase_dom"/>
</dbReference>
<evidence type="ECO:0000256" key="7">
    <source>
        <dbReference type="ARBA" id="ARBA00022692"/>
    </source>
</evidence>